<dbReference type="PATRIC" id="fig|914150.5.peg.1704"/>
<evidence type="ECO:0000313" key="22">
    <source>
        <dbReference type="EMBL" id="AKE52625.1"/>
    </source>
</evidence>
<dbReference type="AlphaFoldDB" id="A0A0F6TS23"/>
<keyword evidence="23" id="KW-1185">Reference proteome</keyword>
<gene>
    <name evidence="22" type="ORF">TQ33_1683</name>
</gene>
<evidence type="ECO:0000256" key="2">
    <source>
        <dbReference type="ARBA" id="ARBA00005801"/>
    </source>
</evidence>
<dbReference type="OrthoDB" id="9789291at2"/>
<evidence type="ECO:0000256" key="15">
    <source>
        <dbReference type="ARBA" id="ARBA00067082"/>
    </source>
</evidence>
<evidence type="ECO:0000256" key="16">
    <source>
        <dbReference type="ARBA" id="ARBA00071870"/>
    </source>
</evidence>
<dbReference type="InterPro" id="IPR010627">
    <property type="entry name" value="Prepilin_pept_A24_N"/>
</dbReference>
<dbReference type="Gene3D" id="1.20.120.1220">
    <property type="match status" value="1"/>
</dbReference>
<evidence type="ECO:0000256" key="7">
    <source>
        <dbReference type="ARBA" id="ARBA00022679"/>
    </source>
</evidence>
<dbReference type="GO" id="GO:0004190">
    <property type="term" value="F:aspartic-type endopeptidase activity"/>
    <property type="evidence" value="ECO:0007669"/>
    <property type="project" value="UniProtKB-EC"/>
</dbReference>
<evidence type="ECO:0000259" key="21">
    <source>
        <dbReference type="Pfam" id="PF06750"/>
    </source>
</evidence>
<keyword evidence="5 18" id="KW-0489">Methyltransferase</keyword>
<dbReference type="GO" id="GO:0008168">
    <property type="term" value="F:methyltransferase activity"/>
    <property type="evidence" value="ECO:0007669"/>
    <property type="project" value="UniProtKB-KW"/>
</dbReference>
<evidence type="ECO:0000256" key="18">
    <source>
        <dbReference type="RuleBase" id="RU003794"/>
    </source>
</evidence>
<dbReference type="Pfam" id="PF06750">
    <property type="entry name" value="A24_N_bact"/>
    <property type="match status" value="1"/>
</dbReference>
<dbReference type="EC" id="3.4.23.43" evidence="15 18"/>
<dbReference type="RefSeq" id="WP_046561673.1">
    <property type="nucleotide sequence ID" value="NZ_CP010975.1"/>
</dbReference>
<keyword evidence="7 18" id="KW-0808">Transferase</keyword>
<dbReference type="InterPro" id="IPR050882">
    <property type="entry name" value="Prepilin_peptidase/N-MTase"/>
</dbReference>
<dbReference type="PANTHER" id="PTHR30487:SF0">
    <property type="entry name" value="PREPILIN LEADER PEPTIDASE_N-METHYLTRANSFERASE-RELATED"/>
    <property type="match status" value="1"/>
</dbReference>
<comment type="catalytic activity">
    <reaction evidence="14 18">
        <text>Typically cleaves a -Gly-|-Phe- bond to release an N-terminal, basic peptide of 5-8 residues from type IV prepilin, and then N-methylates the new N-terminal amino group, the methyl donor being S-adenosyl-L-methionine.</text>
        <dbReference type="EC" id="3.4.23.43"/>
    </reaction>
</comment>
<feature type="transmembrane region" description="Helical" evidence="19">
    <location>
        <begin position="196"/>
        <end position="213"/>
    </location>
</feature>
<dbReference type="InterPro" id="IPR014032">
    <property type="entry name" value="Peptidase_A24A_bac"/>
</dbReference>
<evidence type="ECO:0000259" key="20">
    <source>
        <dbReference type="Pfam" id="PF01478"/>
    </source>
</evidence>
<evidence type="ECO:0000256" key="1">
    <source>
        <dbReference type="ARBA" id="ARBA00004429"/>
    </source>
</evidence>
<evidence type="ECO:0000256" key="10">
    <source>
        <dbReference type="ARBA" id="ARBA00022801"/>
    </source>
</evidence>
<dbReference type="GO" id="GO:0032259">
    <property type="term" value="P:methylation"/>
    <property type="evidence" value="ECO:0007669"/>
    <property type="project" value="UniProtKB-KW"/>
</dbReference>
<evidence type="ECO:0000256" key="11">
    <source>
        <dbReference type="ARBA" id="ARBA00022989"/>
    </source>
</evidence>
<dbReference type="GO" id="GO:0006465">
    <property type="term" value="P:signal peptide processing"/>
    <property type="evidence" value="ECO:0007669"/>
    <property type="project" value="TreeGrafter"/>
</dbReference>
<organism evidence="22 23">
    <name type="scientific">Kangiella geojedonensis</name>
    <dbReference type="NCBI Taxonomy" id="914150"/>
    <lineage>
        <taxon>Bacteria</taxon>
        <taxon>Pseudomonadati</taxon>
        <taxon>Pseudomonadota</taxon>
        <taxon>Gammaproteobacteria</taxon>
        <taxon>Kangiellales</taxon>
        <taxon>Kangiellaceae</taxon>
        <taxon>Kangiella</taxon>
    </lineage>
</organism>
<keyword evidence="10 18" id="KW-0378">Hydrolase</keyword>
<name>A0A0F6TS23_9GAMM</name>
<accession>A0A0F6TS23</accession>
<keyword evidence="11 19" id="KW-1133">Transmembrane helix</keyword>
<comment type="similarity">
    <text evidence="2 17">Belongs to the peptidase A24 family.</text>
</comment>
<sequence length="302" mass="33517">MIELLSNNLPLLAGFVFVLGLLFGSFFNVVIHRLPVILNREWRATASEILKEAHCEVSCPKDEMPEKYTLVTPRSACPKCGHKISAFENVPVLSWLVLRGKCRSCKTGISIRYPFVELLTAVTFAICAWVFGFSWLLLFALLFTSYLIIGSFIDYDHKILPDQLTLPLIWLGLSVFLFIEPLAVQASFAPDLESSVIGALCGYLVLWSIYWLFKIATGKEGMGHGDFKLLAAIGAFVGFKMLPLVIILSTVTGAVLGILAMVINKKGRDYTIPFGPFLAIAGWITLIWGQSLTEYYLNLLAP</sequence>
<feature type="domain" description="Prepilin type IV endopeptidase peptidase" evidence="20">
    <location>
        <begin position="141"/>
        <end position="258"/>
    </location>
</feature>
<dbReference type="PRINTS" id="PR00864">
    <property type="entry name" value="PREPILNPTASE"/>
</dbReference>
<keyword evidence="4" id="KW-0997">Cell inner membrane</keyword>
<keyword evidence="9 18" id="KW-0812">Transmembrane</keyword>
<dbReference type="GO" id="GO:0005886">
    <property type="term" value="C:plasma membrane"/>
    <property type="evidence" value="ECO:0007669"/>
    <property type="project" value="UniProtKB-SubCell"/>
</dbReference>
<keyword evidence="8" id="KW-0949">S-adenosyl-L-methionine</keyword>
<evidence type="ECO:0000256" key="3">
    <source>
        <dbReference type="ARBA" id="ARBA00022475"/>
    </source>
</evidence>
<evidence type="ECO:0000313" key="23">
    <source>
        <dbReference type="Proteomes" id="UP000034071"/>
    </source>
</evidence>
<comment type="function">
    <text evidence="18">Plays an essential role in type IV pili and type II pseudopili formation by proteolytically removing the leader sequence from substrate proteins and subsequently monomethylating the alpha-amino group of the newly exposed N-terminal phenylalanine.</text>
</comment>
<evidence type="ECO:0000256" key="13">
    <source>
        <dbReference type="ARBA" id="ARBA00023268"/>
    </source>
</evidence>
<feature type="domain" description="Prepilin peptidase A24 N-terminal" evidence="21">
    <location>
        <begin position="18"/>
        <end position="131"/>
    </location>
</feature>
<dbReference type="STRING" id="914150.TQ33_1683"/>
<dbReference type="InterPro" id="IPR000045">
    <property type="entry name" value="Prepilin_IV_endopep_pep"/>
</dbReference>
<keyword evidence="6 18" id="KW-0645">Protease</keyword>
<feature type="transmembrane region" description="Helical" evidence="19">
    <location>
        <begin position="118"/>
        <end position="144"/>
    </location>
</feature>
<feature type="transmembrane region" description="Helical" evidence="19">
    <location>
        <begin position="270"/>
        <end position="289"/>
    </location>
</feature>
<evidence type="ECO:0000256" key="12">
    <source>
        <dbReference type="ARBA" id="ARBA00023136"/>
    </source>
</evidence>
<dbReference type="KEGG" id="kge:TQ33_1683"/>
<feature type="transmembrane region" description="Helical" evidence="19">
    <location>
        <begin position="12"/>
        <end position="31"/>
    </location>
</feature>
<keyword evidence="3" id="KW-1003">Cell membrane</keyword>
<proteinExistence type="inferred from homology"/>
<keyword evidence="12 19" id="KW-0472">Membrane</keyword>
<dbReference type="FunFam" id="1.20.120.1220:FF:000001">
    <property type="entry name" value="Type 4 prepilin-like proteins leader peptide-processing enzyme"/>
    <property type="match status" value="1"/>
</dbReference>
<evidence type="ECO:0000256" key="8">
    <source>
        <dbReference type="ARBA" id="ARBA00022691"/>
    </source>
</evidence>
<reference evidence="22 23" key="1">
    <citation type="submission" date="2015-02" db="EMBL/GenBank/DDBJ databases">
        <title>Complete genome sequence of Kangiella geojedonensis strain YCS-5T.</title>
        <authorList>
            <person name="Kim K.M."/>
        </authorList>
    </citation>
    <scope>NUCLEOTIDE SEQUENCE [LARGE SCALE GENOMIC DNA]</scope>
    <source>
        <strain evidence="22 23">YCS-5</strain>
    </source>
</reference>
<dbReference type="Pfam" id="PF01478">
    <property type="entry name" value="Peptidase_A24"/>
    <property type="match status" value="1"/>
</dbReference>
<evidence type="ECO:0000256" key="6">
    <source>
        <dbReference type="ARBA" id="ARBA00022670"/>
    </source>
</evidence>
<dbReference type="PANTHER" id="PTHR30487">
    <property type="entry name" value="TYPE 4 PREPILIN-LIKE PROTEINS LEADER PEPTIDE-PROCESSING ENZYME"/>
    <property type="match status" value="1"/>
</dbReference>
<evidence type="ECO:0000256" key="4">
    <source>
        <dbReference type="ARBA" id="ARBA00022519"/>
    </source>
</evidence>
<feature type="transmembrane region" description="Helical" evidence="19">
    <location>
        <begin position="164"/>
        <end position="184"/>
    </location>
</feature>
<dbReference type="HOGENOM" id="CLU_057101_0_0_6"/>
<keyword evidence="13 18" id="KW-0511">Multifunctional enzyme</keyword>
<evidence type="ECO:0000256" key="14">
    <source>
        <dbReference type="ARBA" id="ARBA00050401"/>
    </source>
</evidence>
<dbReference type="EMBL" id="CP010975">
    <property type="protein sequence ID" value="AKE52625.1"/>
    <property type="molecule type" value="Genomic_DNA"/>
</dbReference>
<evidence type="ECO:0000256" key="19">
    <source>
        <dbReference type="SAM" id="Phobius"/>
    </source>
</evidence>
<dbReference type="EC" id="2.1.1.-" evidence="18"/>
<comment type="subcellular location">
    <subcellularLocation>
        <location evidence="1">Cell inner membrane</location>
        <topology evidence="1">Multi-pass membrane protein</topology>
    </subcellularLocation>
    <subcellularLocation>
        <location evidence="18">Cell membrane</location>
        <topology evidence="18">Multi-pass membrane protein</topology>
    </subcellularLocation>
</comment>
<evidence type="ECO:0000256" key="5">
    <source>
        <dbReference type="ARBA" id="ARBA00022603"/>
    </source>
</evidence>
<evidence type="ECO:0000256" key="17">
    <source>
        <dbReference type="RuleBase" id="RU003793"/>
    </source>
</evidence>
<dbReference type="Proteomes" id="UP000034071">
    <property type="component" value="Chromosome"/>
</dbReference>
<feature type="transmembrane region" description="Helical" evidence="19">
    <location>
        <begin position="233"/>
        <end position="263"/>
    </location>
</feature>
<evidence type="ECO:0000256" key="9">
    <source>
        <dbReference type="ARBA" id="ARBA00022692"/>
    </source>
</evidence>
<protein>
    <recommendedName>
        <fullName evidence="16 18">Prepilin leader peptidase/N-methyltransferase</fullName>
        <ecNumber evidence="18">2.1.1.-</ecNumber>
        <ecNumber evidence="15 18">3.4.23.43</ecNumber>
    </recommendedName>
</protein>